<dbReference type="PRINTS" id="PR00723">
    <property type="entry name" value="SUBTILISIN"/>
</dbReference>
<dbReference type="OrthoDB" id="3530033at2"/>
<evidence type="ECO:0000256" key="3">
    <source>
        <dbReference type="ARBA" id="ARBA00022801"/>
    </source>
</evidence>
<evidence type="ECO:0000256" key="6">
    <source>
        <dbReference type="SAM" id="Phobius"/>
    </source>
</evidence>
<dbReference type="PROSITE" id="PS51892">
    <property type="entry name" value="SUBTILASE"/>
    <property type="match status" value="1"/>
</dbReference>
<feature type="chain" id="PRO_5039282739" evidence="7">
    <location>
        <begin position="18"/>
        <end position="374"/>
    </location>
</feature>
<keyword evidence="10" id="KW-1185">Reference proteome</keyword>
<evidence type="ECO:0000313" key="10">
    <source>
        <dbReference type="Proteomes" id="UP000377595"/>
    </source>
</evidence>
<comment type="caution">
    <text evidence="5">Lacks conserved residue(s) required for the propagation of feature annotation.</text>
</comment>
<dbReference type="InterPro" id="IPR036852">
    <property type="entry name" value="Peptidase_S8/S53_dom_sf"/>
</dbReference>
<sequence length="374" mass="37944">MLRAAASVAATVLALVAAPAPTPLDRLNVEAAWKQTKGSSVTVAVLHQRVDADAPGLRGRVVQAPDMTGTYYSGPDNRSGPYGTALATLIAGDGAGGGVLGVAPEARILSVPVFAPPLDDELIDPQAGNGGMVDSPIARGIRYAANHGAQVILVPVGMFGVARIDRDAVSYALSRGVSVVSGVGDYGQSPYAREMSSSYWQFPAGYPGVIGVAAVDDKNVGAPFSSDNLSVLVGAPGVEIPVAGGAKLTGTGSASALVAGVVALIKAKYPDLPPDLVSRALTSATRTRPPDGYDDKIGFGVVNAETALARAGELAGYRRALEISGELHFGGGPLSEGPTRPGPDPVRLWVYGIGVMLGLGAFGVSVILLARRGS</sequence>
<accession>A0A5M3XWP3</accession>
<gene>
    <name evidence="9" type="ORF">Aple_082850</name>
</gene>
<dbReference type="SUPFAM" id="SSF52743">
    <property type="entry name" value="Subtilisin-like"/>
    <property type="match status" value="1"/>
</dbReference>
<evidence type="ECO:0000256" key="7">
    <source>
        <dbReference type="SAM" id="SignalP"/>
    </source>
</evidence>
<dbReference type="Gene3D" id="3.40.50.200">
    <property type="entry name" value="Peptidase S8/S53 domain"/>
    <property type="match status" value="1"/>
</dbReference>
<dbReference type="EMBL" id="BLAF01000067">
    <property type="protein sequence ID" value="GES25386.1"/>
    <property type="molecule type" value="Genomic_DNA"/>
</dbReference>
<dbReference type="Proteomes" id="UP000377595">
    <property type="component" value="Unassembled WGS sequence"/>
</dbReference>
<dbReference type="InterPro" id="IPR050131">
    <property type="entry name" value="Peptidase_S8_subtilisin-like"/>
</dbReference>
<comment type="similarity">
    <text evidence="1 5">Belongs to the peptidase S8 family.</text>
</comment>
<dbReference type="InterPro" id="IPR000209">
    <property type="entry name" value="Peptidase_S8/S53_dom"/>
</dbReference>
<keyword evidence="7" id="KW-0732">Signal</keyword>
<keyword evidence="6" id="KW-0812">Transmembrane</keyword>
<dbReference type="InterPro" id="IPR015500">
    <property type="entry name" value="Peptidase_S8_subtilisin-rel"/>
</dbReference>
<keyword evidence="3" id="KW-0378">Hydrolase</keyword>
<dbReference type="RefSeq" id="WP_155350167.1">
    <property type="nucleotide sequence ID" value="NZ_BAAAHM010000042.1"/>
</dbReference>
<dbReference type="AlphaFoldDB" id="A0A5M3XWP3"/>
<feature type="domain" description="Peptidase S8/S53" evidence="8">
    <location>
        <begin position="38"/>
        <end position="300"/>
    </location>
</feature>
<keyword evidence="4" id="KW-0720">Serine protease</keyword>
<evidence type="ECO:0000256" key="1">
    <source>
        <dbReference type="ARBA" id="ARBA00011073"/>
    </source>
</evidence>
<dbReference type="GO" id="GO:0004252">
    <property type="term" value="F:serine-type endopeptidase activity"/>
    <property type="evidence" value="ECO:0007669"/>
    <property type="project" value="InterPro"/>
</dbReference>
<proteinExistence type="inferred from homology"/>
<protein>
    <submittedName>
        <fullName evidence="9">Type VII secretion-associated serine protease</fullName>
    </submittedName>
</protein>
<evidence type="ECO:0000256" key="4">
    <source>
        <dbReference type="ARBA" id="ARBA00022825"/>
    </source>
</evidence>
<evidence type="ECO:0000259" key="8">
    <source>
        <dbReference type="Pfam" id="PF00082"/>
    </source>
</evidence>
<reference evidence="9 10" key="1">
    <citation type="submission" date="2019-10" db="EMBL/GenBank/DDBJ databases">
        <title>Whole genome shotgun sequence of Acrocarpospora pleiomorpha NBRC 16267.</title>
        <authorList>
            <person name="Ichikawa N."/>
            <person name="Kimura A."/>
            <person name="Kitahashi Y."/>
            <person name="Komaki H."/>
            <person name="Oguchi A."/>
        </authorList>
    </citation>
    <scope>NUCLEOTIDE SEQUENCE [LARGE SCALE GENOMIC DNA]</scope>
    <source>
        <strain evidence="9 10">NBRC 16267</strain>
    </source>
</reference>
<keyword evidence="6" id="KW-0472">Membrane</keyword>
<comment type="caution">
    <text evidence="9">The sequence shown here is derived from an EMBL/GenBank/DDBJ whole genome shotgun (WGS) entry which is preliminary data.</text>
</comment>
<keyword evidence="2 9" id="KW-0645">Protease</keyword>
<keyword evidence="6" id="KW-1133">Transmembrane helix</keyword>
<evidence type="ECO:0000256" key="5">
    <source>
        <dbReference type="PROSITE-ProRule" id="PRU01240"/>
    </source>
</evidence>
<feature type="signal peptide" evidence="7">
    <location>
        <begin position="1"/>
        <end position="17"/>
    </location>
</feature>
<dbReference type="PANTHER" id="PTHR43806:SF11">
    <property type="entry name" value="CEREVISIN-RELATED"/>
    <property type="match status" value="1"/>
</dbReference>
<dbReference type="Pfam" id="PF00082">
    <property type="entry name" value="Peptidase_S8"/>
    <property type="match status" value="1"/>
</dbReference>
<dbReference type="PANTHER" id="PTHR43806">
    <property type="entry name" value="PEPTIDASE S8"/>
    <property type="match status" value="1"/>
</dbReference>
<dbReference type="GO" id="GO:0006508">
    <property type="term" value="P:proteolysis"/>
    <property type="evidence" value="ECO:0007669"/>
    <property type="project" value="UniProtKB-KW"/>
</dbReference>
<evidence type="ECO:0000256" key="2">
    <source>
        <dbReference type="ARBA" id="ARBA00022670"/>
    </source>
</evidence>
<feature type="transmembrane region" description="Helical" evidence="6">
    <location>
        <begin position="348"/>
        <end position="370"/>
    </location>
</feature>
<organism evidence="9 10">
    <name type="scientific">Acrocarpospora pleiomorpha</name>
    <dbReference type="NCBI Taxonomy" id="90975"/>
    <lineage>
        <taxon>Bacteria</taxon>
        <taxon>Bacillati</taxon>
        <taxon>Actinomycetota</taxon>
        <taxon>Actinomycetes</taxon>
        <taxon>Streptosporangiales</taxon>
        <taxon>Streptosporangiaceae</taxon>
        <taxon>Acrocarpospora</taxon>
    </lineage>
</organism>
<name>A0A5M3XWP3_9ACTN</name>
<evidence type="ECO:0000313" key="9">
    <source>
        <dbReference type="EMBL" id="GES25386.1"/>
    </source>
</evidence>